<dbReference type="InterPro" id="IPR002110">
    <property type="entry name" value="Ankyrin_rpt"/>
</dbReference>
<keyword evidence="1" id="KW-0677">Repeat</keyword>
<feature type="compositionally biased region" description="Basic and acidic residues" evidence="4">
    <location>
        <begin position="1"/>
        <end position="26"/>
    </location>
</feature>
<dbReference type="RefSeq" id="XP_024747416.1">
    <property type="nucleotide sequence ID" value="XM_024897489.1"/>
</dbReference>
<dbReference type="Proteomes" id="UP000241546">
    <property type="component" value="Unassembled WGS sequence"/>
</dbReference>
<evidence type="ECO:0000256" key="4">
    <source>
        <dbReference type="SAM" id="MobiDB-lite"/>
    </source>
</evidence>
<dbReference type="AlphaFoldDB" id="A0A2T4B433"/>
<accession>A0A2T4B433</accession>
<dbReference type="GeneID" id="36605607"/>
<dbReference type="SUPFAM" id="SSF48403">
    <property type="entry name" value="Ankyrin repeat"/>
    <property type="match status" value="1"/>
</dbReference>
<evidence type="ECO:0000256" key="1">
    <source>
        <dbReference type="ARBA" id="ARBA00022737"/>
    </source>
</evidence>
<dbReference type="Gene3D" id="1.25.40.20">
    <property type="entry name" value="Ankyrin repeat-containing domain"/>
    <property type="match status" value="2"/>
</dbReference>
<protein>
    <submittedName>
        <fullName evidence="5">Ankyrin</fullName>
    </submittedName>
</protein>
<reference evidence="6" key="1">
    <citation type="submission" date="2016-07" db="EMBL/GenBank/DDBJ databases">
        <title>Multiple horizontal gene transfer events from other fungi enriched the ability of initially mycotrophic Trichoderma (Ascomycota) to feed on dead plant biomass.</title>
        <authorList>
            <consortium name="DOE Joint Genome Institute"/>
            <person name="Atanasova L."/>
            <person name="Chenthamara K."/>
            <person name="Zhang J."/>
            <person name="Grujic M."/>
            <person name="Henrissat B."/>
            <person name="Kuo A."/>
            <person name="Aerts A."/>
            <person name="Salamov A."/>
            <person name="Lipzen A."/>
            <person name="Labutti K."/>
            <person name="Barry K."/>
            <person name="Miao Y."/>
            <person name="Rahimi M.J."/>
            <person name="Shen Q."/>
            <person name="Grigoriev I.V."/>
            <person name="Kubicek C.P."/>
            <person name="Druzhinina I.S."/>
        </authorList>
    </citation>
    <scope>NUCLEOTIDE SEQUENCE [LARGE SCALE GENOMIC DNA]</scope>
    <source>
        <strain evidence="6">TUCIM 6016</strain>
    </source>
</reference>
<keyword evidence="6" id="KW-1185">Reference proteome</keyword>
<keyword evidence="2 3" id="KW-0040">ANK repeat</keyword>
<dbReference type="PANTHER" id="PTHR24198">
    <property type="entry name" value="ANKYRIN REPEAT AND PROTEIN KINASE DOMAIN-CONTAINING PROTEIN"/>
    <property type="match status" value="1"/>
</dbReference>
<dbReference type="EMBL" id="KZ680217">
    <property type="protein sequence ID" value="PTB64096.1"/>
    <property type="molecule type" value="Genomic_DNA"/>
</dbReference>
<proteinExistence type="predicted"/>
<dbReference type="OrthoDB" id="539213at2759"/>
<feature type="region of interest" description="Disordered" evidence="4">
    <location>
        <begin position="1"/>
        <end position="37"/>
    </location>
</feature>
<feature type="repeat" description="ANK" evidence="3">
    <location>
        <begin position="136"/>
        <end position="169"/>
    </location>
</feature>
<name>A0A2T4B433_9HYPO</name>
<evidence type="ECO:0000313" key="5">
    <source>
        <dbReference type="EMBL" id="PTB64096.1"/>
    </source>
</evidence>
<evidence type="ECO:0000256" key="2">
    <source>
        <dbReference type="ARBA" id="ARBA00023043"/>
    </source>
</evidence>
<dbReference type="PANTHER" id="PTHR24198:SF165">
    <property type="entry name" value="ANKYRIN REPEAT-CONTAINING PROTEIN-RELATED"/>
    <property type="match status" value="1"/>
</dbReference>
<sequence length="338" mass="36461">MADTETDRFPLHTAAREGRGDSHSDLNSRATPQLTSNVTSAVAAAEGLLKTDPKLSKRKDDDGRYAIHWAASSNSHEIVLLLANQASFDPDIQVQQTPLLSPASSEPGYHSVIEDQTTFPSASLDICRSHSSQDDSGWTPLMIAASVPNSEPVLNLLLSRGADVNIKNNNGQKEHKVISNSSYGFQPPLSQPPQHPHSLIFPKETNTTTTTTPQSALHFVASKKNLDVARLLLAATPPASTRVRDRRGQYPIHRAAAVGSVPMVTLLLRNRSPLNAADSEGFTPLHHAVAEGHGDTAVALLKEEADFTLKNNEGELAIDLAPDKEASIPSVMHFFTTQ</sequence>
<dbReference type="InterPro" id="IPR036770">
    <property type="entry name" value="Ankyrin_rpt-contain_sf"/>
</dbReference>
<dbReference type="SMART" id="SM00248">
    <property type="entry name" value="ANK"/>
    <property type="match status" value="5"/>
</dbReference>
<dbReference type="Pfam" id="PF12796">
    <property type="entry name" value="Ank_2"/>
    <property type="match status" value="1"/>
</dbReference>
<gene>
    <name evidence="5" type="ORF">BBK36DRAFT_142038</name>
</gene>
<evidence type="ECO:0000256" key="3">
    <source>
        <dbReference type="PROSITE-ProRule" id="PRU00023"/>
    </source>
</evidence>
<dbReference type="PRINTS" id="PR01415">
    <property type="entry name" value="ANKYRIN"/>
</dbReference>
<dbReference type="Pfam" id="PF13606">
    <property type="entry name" value="Ank_3"/>
    <property type="match status" value="1"/>
</dbReference>
<evidence type="ECO:0000313" key="6">
    <source>
        <dbReference type="Proteomes" id="UP000241546"/>
    </source>
</evidence>
<dbReference type="PROSITE" id="PS50297">
    <property type="entry name" value="ANK_REP_REGION"/>
    <property type="match status" value="3"/>
</dbReference>
<dbReference type="PROSITE" id="PS50088">
    <property type="entry name" value="ANK_REPEAT"/>
    <property type="match status" value="3"/>
</dbReference>
<organism evidence="5 6">
    <name type="scientific">Trichoderma citrinoviride</name>
    <dbReference type="NCBI Taxonomy" id="58853"/>
    <lineage>
        <taxon>Eukaryota</taxon>
        <taxon>Fungi</taxon>
        <taxon>Dikarya</taxon>
        <taxon>Ascomycota</taxon>
        <taxon>Pezizomycotina</taxon>
        <taxon>Sordariomycetes</taxon>
        <taxon>Hypocreomycetidae</taxon>
        <taxon>Hypocreales</taxon>
        <taxon>Hypocreaceae</taxon>
        <taxon>Trichoderma</taxon>
    </lineage>
</organism>
<feature type="compositionally biased region" description="Polar residues" evidence="4">
    <location>
        <begin position="27"/>
        <end position="37"/>
    </location>
</feature>
<feature type="repeat" description="ANK" evidence="3">
    <location>
        <begin position="247"/>
        <end position="279"/>
    </location>
</feature>
<dbReference type="Pfam" id="PF00023">
    <property type="entry name" value="Ank"/>
    <property type="match status" value="1"/>
</dbReference>
<feature type="repeat" description="ANK" evidence="3">
    <location>
        <begin position="280"/>
        <end position="312"/>
    </location>
</feature>